<sequence>MGINNYFMKYIKITYICRRRNEMNKTIKNLKNNIYTYNNYCCDNIIYHTNEQDEINNSRNCYNVNIDKNVEEIINLISPVNLYCDQNKNKKYMLKYKINELIGVRGKREQYRYTYLKSPFKYKYALRHYVFEKYKYNFYFFNITHFNINIIFNIILSSMTNETSVKCNINWFYPGEYLFQSEFLRNCFKNVIDEIGNSDISEKTLGRKIEKQLKEIYKNGESNGAGNGEAKNGADSGEANDAGNGEANDDDNNSVPCYSRINLSLNKYNIQNLLPIFFQNKSFSENYKKLILLEERSLKQTKNKIRKKNVHWFLNKNSNA</sequence>
<proteinExistence type="predicted"/>
<evidence type="ECO:0000256" key="1">
    <source>
        <dbReference type="SAM" id="MobiDB-lite"/>
    </source>
</evidence>
<dbReference type="Proteomes" id="UP000018538">
    <property type="component" value="Unassembled WGS sequence"/>
</dbReference>
<keyword evidence="3" id="KW-1185">Reference proteome</keyword>
<dbReference type="SUPFAM" id="SSF54999">
    <property type="entry name" value="Ribosomal protein S10"/>
    <property type="match status" value="1"/>
</dbReference>
<feature type="region of interest" description="Disordered" evidence="1">
    <location>
        <begin position="220"/>
        <end position="251"/>
    </location>
</feature>
<gene>
    <name evidence="2" type="ORF">YYC_00999</name>
</gene>
<organism evidence="2 3">
    <name type="scientific">Plasmodium yoelii 17X</name>
    <dbReference type="NCBI Taxonomy" id="1323249"/>
    <lineage>
        <taxon>Eukaryota</taxon>
        <taxon>Sar</taxon>
        <taxon>Alveolata</taxon>
        <taxon>Apicomplexa</taxon>
        <taxon>Aconoidasida</taxon>
        <taxon>Haemosporida</taxon>
        <taxon>Plasmodiidae</taxon>
        <taxon>Plasmodium</taxon>
        <taxon>Plasmodium (Vinckeia)</taxon>
    </lineage>
</organism>
<evidence type="ECO:0000313" key="3">
    <source>
        <dbReference type="Proteomes" id="UP000018538"/>
    </source>
</evidence>
<reference evidence="2 3" key="1">
    <citation type="submission" date="2013-11" db="EMBL/GenBank/DDBJ databases">
        <title>The Genome Sequence of Plasmodium yoelii 17X.</title>
        <authorList>
            <consortium name="The Broad Institute Genomics Platform"/>
            <consortium name="The Broad Institute Genome Sequencing Center for Infectious Disease"/>
            <person name="Neafsey D."/>
            <person name="Adams J."/>
            <person name="Walker B."/>
            <person name="Young S.K."/>
            <person name="Zeng Q."/>
            <person name="Gargeya S."/>
            <person name="Fitzgerald M."/>
            <person name="Haas B."/>
            <person name="Abouelleil A."/>
            <person name="Alvarado L."/>
            <person name="Chapman S.B."/>
            <person name="Gainer-Dewar J."/>
            <person name="Goldberg J."/>
            <person name="Griggs A."/>
            <person name="Gujja S."/>
            <person name="Hansen M."/>
            <person name="Howarth C."/>
            <person name="Imamovic A."/>
            <person name="Ireland A."/>
            <person name="Larimer J."/>
            <person name="McCowan C."/>
            <person name="Murphy C."/>
            <person name="Pearson M."/>
            <person name="Poon T.W."/>
            <person name="Priest M."/>
            <person name="Roberts A."/>
            <person name="Saif S."/>
            <person name="Shea T."/>
            <person name="Sykes S."/>
            <person name="Wortman J."/>
            <person name="Nusbaum C."/>
            <person name="Birren B."/>
        </authorList>
    </citation>
    <scope>NUCLEOTIDE SEQUENCE [LARGE SCALE GENOMIC DNA]</scope>
    <source>
        <strain evidence="2 3">17X</strain>
    </source>
</reference>
<name>V7PSD4_PLAYE</name>
<protein>
    <submittedName>
        <fullName evidence="2">Uncharacterized protein</fullName>
    </submittedName>
</protein>
<feature type="compositionally biased region" description="Low complexity" evidence="1">
    <location>
        <begin position="220"/>
        <end position="246"/>
    </location>
</feature>
<evidence type="ECO:0000313" key="2">
    <source>
        <dbReference type="EMBL" id="ETB62424.1"/>
    </source>
</evidence>
<dbReference type="EMBL" id="KI635731">
    <property type="protein sequence ID" value="ETB62424.1"/>
    <property type="molecule type" value="Genomic_DNA"/>
</dbReference>
<dbReference type="OrthoDB" id="406314at2759"/>
<dbReference type="InterPro" id="IPR036838">
    <property type="entry name" value="Ribosomal_uS10_dom_sf"/>
</dbReference>
<dbReference type="AlphaFoldDB" id="V7PSD4"/>
<accession>V7PSD4</accession>